<dbReference type="InterPro" id="IPR004089">
    <property type="entry name" value="MCPsignal_dom"/>
</dbReference>
<dbReference type="InterPro" id="IPR003660">
    <property type="entry name" value="HAMP_dom"/>
</dbReference>
<feature type="domain" description="HAMP" evidence="7">
    <location>
        <begin position="329"/>
        <end position="382"/>
    </location>
</feature>
<evidence type="ECO:0000259" key="6">
    <source>
        <dbReference type="PROSITE" id="PS50111"/>
    </source>
</evidence>
<keyword evidence="5" id="KW-0472">Membrane</keyword>
<dbReference type="Pfam" id="PF00015">
    <property type="entry name" value="MCPsignal"/>
    <property type="match status" value="1"/>
</dbReference>
<dbReference type="Proteomes" id="UP001519921">
    <property type="component" value="Unassembled WGS sequence"/>
</dbReference>
<dbReference type="PANTHER" id="PTHR32089:SF112">
    <property type="entry name" value="LYSOZYME-LIKE PROTEIN-RELATED"/>
    <property type="match status" value="1"/>
</dbReference>
<keyword evidence="5" id="KW-0812">Transmembrane</keyword>
<evidence type="ECO:0000259" key="7">
    <source>
        <dbReference type="PROSITE" id="PS50885"/>
    </source>
</evidence>
<gene>
    <name evidence="8" type="ORF">KYD98_08360</name>
</gene>
<dbReference type="SMART" id="SM00304">
    <property type="entry name" value="HAMP"/>
    <property type="match status" value="1"/>
</dbReference>
<feature type="domain" description="Methyl-accepting transducer" evidence="6">
    <location>
        <begin position="401"/>
        <end position="658"/>
    </location>
</feature>
<protein>
    <submittedName>
        <fullName evidence="8">Methyl-accepting chemotaxis protein</fullName>
    </submittedName>
</protein>
<dbReference type="Gene3D" id="6.10.340.10">
    <property type="match status" value="1"/>
</dbReference>
<evidence type="ECO:0000313" key="9">
    <source>
        <dbReference type="Proteomes" id="UP001519921"/>
    </source>
</evidence>
<evidence type="ECO:0000256" key="5">
    <source>
        <dbReference type="SAM" id="Phobius"/>
    </source>
</evidence>
<dbReference type="InterPro" id="IPR029151">
    <property type="entry name" value="Sensor-like_sf"/>
</dbReference>
<dbReference type="EMBL" id="JAHXPT010000005">
    <property type="protein sequence ID" value="MBW6410104.1"/>
    <property type="molecule type" value="Genomic_DNA"/>
</dbReference>
<dbReference type="SUPFAM" id="SSF103190">
    <property type="entry name" value="Sensory domain-like"/>
    <property type="match status" value="1"/>
</dbReference>
<organism evidence="8 9">
    <name type="scientific">Clostridium weizhouense</name>
    <dbReference type="NCBI Taxonomy" id="2859781"/>
    <lineage>
        <taxon>Bacteria</taxon>
        <taxon>Bacillati</taxon>
        <taxon>Bacillota</taxon>
        <taxon>Clostridia</taxon>
        <taxon>Eubacteriales</taxon>
        <taxon>Clostridiaceae</taxon>
        <taxon>Clostridium</taxon>
    </lineage>
</organism>
<dbReference type="CDD" id="cd06225">
    <property type="entry name" value="HAMP"/>
    <property type="match status" value="1"/>
</dbReference>
<dbReference type="PROSITE" id="PS50111">
    <property type="entry name" value="CHEMOTAXIS_TRANSDUC_2"/>
    <property type="match status" value="1"/>
</dbReference>
<comment type="caution">
    <text evidence="8">The sequence shown here is derived from an EMBL/GenBank/DDBJ whole genome shotgun (WGS) entry which is preliminary data.</text>
</comment>
<comment type="similarity">
    <text evidence="2">Belongs to the methyl-accepting chemotaxis (MCP) protein family.</text>
</comment>
<reference evidence="8 9" key="1">
    <citation type="submission" date="2021-07" db="EMBL/GenBank/DDBJ databases">
        <title>Clostridium weizhouense sp. nov., an anaerobic bacterium isolated from activated sludge of Petroleum wastewater.</title>
        <authorList>
            <person name="Li Q."/>
        </authorList>
    </citation>
    <scope>NUCLEOTIDE SEQUENCE [LARGE SCALE GENOMIC DNA]</scope>
    <source>
        <strain evidence="8 9">YB-6</strain>
    </source>
</reference>
<dbReference type="Gene3D" id="1.10.287.950">
    <property type="entry name" value="Methyl-accepting chemotaxis protein"/>
    <property type="match status" value="1"/>
</dbReference>
<feature type="coiled-coil region" evidence="4">
    <location>
        <begin position="430"/>
        <end position="464"/>
    </location>
</feature>
<dbReference type="SMART" id="SM00283">
    <property type="entry name" value="MA"/>
    <property type="match status" value="1"/>
</dbReference>
<feature type="transmembrane region" description="Helical" evidence="5">
    <location>
        <begin position="308"/>
        <end position="327"/>
    </location>
</feature>
<name>A0ABS7ANH6_9CLOT</name>
<accession>A0ABS7ANH6</accession>
<dbReference type="PANTHER" id="PTHR32089">
    <property type="entry name" value="METHYL-ACCEPTING CHEMOTAXIS PROTEIN MCPB"/>
    <property type="match status" value="1"/>
</dbReference>
<evidence type="ECO:0000256" key="4">
    <source>
        <dbReference type="SAM" id="Coils"/>
    </source>
</evidence>
<dbReference type="SUPFAM" id="SSF58104">
    <property type="entry name" value="Methyl-accepting chemotaxis protein (MCP) signaling domain"/>
    <property type="match status" value="1"/>
</dbReference>
<keyword evidence="4" id="KW-0175">Coiled coil</keyword>
<feature type="transmembrane region" description="Helical" evidence="5">
    <location>
        <begin position="25"/>
        <end position="45"/>
    </location>
</feature>
<dbReference type="RefSeq" id="WP_219779168.1">
    <property type="nucleotide sequence ID" value="NZ_JAHXPT010000005.1"/>
</dbReference>
<evidence type="ECO:0000256" key="3">
    <source>
        <dbReference type="PROSITE-ProRule" id="PRU00284"/>
    </source>
</evidence>
<proteinExistence type="inferred from homology"/>
<dbReference type="CDD" id="cd12914">
    <property type="entry name" value="PDC1_DGC_like"/>
    <property type="match status" value="1"/>
</dbReference>
<feature type="coiled-coil region" evidence="4">
    <location>
        <begin position="92"/>
        <end position="119"/>
    </location>
</feature>
<evidence type="ECO:0000256" key="2">
    <source>
        <dbReference type="ARBA" id="ARBA00029447"/>
    </source>
</evidence>
<dbReference type="Gene3D" id="3.30.450.20">
    <property type="entry name" value="PAS domain"/>
    <property type="match status" value="1"/>
</dbReference>
<sequence length="687" mass="77360">MGLFKQKNKNNFKKKAIFKSVESKFMVIVGAILIISSIITNSIILKFMENKQYKQILANFESQVRGMSTSIDYLLKSESVELNGYLYDKKFIDFAKVDINELKNRKDDLVNLQNTLNNIFIKNIKDTHIENEYLINKDGIIIAAANEKGLLLDVSSRDYFINIKNGEDTYISDIIKSNETGNCINVIARRMYDENGNFNGLICRDIIADVYKPILSEYNNGRYNVFLTDSNGNIIYDKDKELIGNRTILYDLDNNLNQKTNEINTISYKYEGEDKIALSTTISSVGWHVYSAGYIKDMSAPVKIASNYAKIILIVVLIISLIITYYLSKKFTNPIKKLTGHMDVVSNGDLSVRIKDICTGDETEQLADKINSTTKKLSTIIGNVHDSVVIVNEQSQKLFVISEDVSASNIEITQAMNGISDKICNVAQQVEECRIQTLDLDNAINNLEEKNKSMIIQNNEVINSLNENEKKVSSLVDLKQESIYSFNELKNIMKKLFDEINNISNFLELISNIAKQTNLLSLNAAIEAARAGEAGKGFAVVSNEIKNLSNETQQATENIFSIIENINSLVNTTRSTLNNTEEISNQENKAFELMQNAFIEIQKVLNKMVKTTTEISNDINIVNDKKTKGLSAILEVTDSTQQIAGITEEVTASVNEQQSSFENVNNSVQELQYMSEEVSKNIDVFKI</sequence>
<keyword evidence="9" id="KW-1185">Reference proteome</keyword>
<evidence type="ECO:0000256" key="1">
    <source>
        <dbReference type="ARBA" id="ARBA00023224"/>
    </source>
</evidence>
<dbReference type="PROSITE" id="PS50885">
    <property type="entry name" value="HAMP"/>
    <property type="match status" value="1"/>
</dbReference>
<keyword evidence="5" id="KW-1133">Transmembrane helix</keyword>
<dbReference type="Pfam" id="PF00672">
    <property type="entry name" value="HAMP"/>
    <property type="match status" value="1"/>
</dbReference>
<keyword evidence="1 3" id="KW-0807">Transducer</keyword>
<evidence type="ECO:0000313" key="8">
    <source>
        <dbReference type="EMBL" id="MBW6410104.1"/>
    </source>
</evidence>